<name>A0A7H9BLE6_9NEIS</name>
<dbReference type="RefSeq" id="WP_179355599.1">
    <property type="nucleotide sequence ID" value="NZ_CP058627.1"/>
</dbReference>
<evidence type="ECO:0000313" key="1">
    <source>
        <dbReference type="EMBL" id="QLG89098.1"/>
    </source>
</evidence>
<dbReference type="EMBL" id="CP058627">
    <property type="protein sequence ID" value="QLG89098.1"/>
    <property type="molecule type" value="Genomic_DNA"/>
</dbReference>
<accession>A0A7H9BLE6</accession>
<dbReference type="KEGG" id="chiz:HQ393_13080"/>
<dbReference type="Proteomes" id="UP000509597">
    <property type="component" value="Chromosome"/>
</dbReference>
<reference evidence="1 2" key="1">
    <citation type="submission" date="2020-07" db="EMBL/GenBank/DDBJ databases">
        <title>Complete genome sequence of Chitinibacter sp. 2T18.</title>
        <authorList>
            <person name="Bae J.-W."/>
            <person name="Choi J.-W."/>
        </authorList>
    </citation>
    <scope>NUCLEOTIDE SEQUENCE [LARGE SCALE GENOMIC DNA]</scope>
    <source>
        <strain evidence="1 2">2T18</strain>
    </source>
</reference>
<protein>
    <submittedName>
        <fullName evidence="1">Uncharacterized protein</fullName>
    </submittedName>
</protein>
<sequence length="124" mass="14750">MIHPDHFMLRVIQTDGDARAEHSFDWMMMVDGDLAREDMMRLRFKLPRLNRARFNMIILRMSPLLKMQPRLRGGVRRHDRAARMVYLKDSHCRTVWQILFLAAPQFQVSESKTRTPPRACSLQK</sequence>
<evidence type="ECO:0000313" key="2">
    <source>
        <dbReference type="Proteomes" id="UP000509597"/>
    </source>
</evidence>
<organism evidence="1 2">
    <name type="scientific">Chitinibacter bivalviorum</name>
    <dbReference type="NCBI Taxonomy" id="2739434"/>
    <lineage>
        <taxon>Bacteria</taxon>
        <taxon>Pseudomonadati</taxon>
        <taxon>Pseudomonadota</taxon>
        <taxon>Betaproteobacteria</taxon>
        <taxon>Neisseriales</taxon>
        <taxon>Chitinibacteraceae</taxon>
        <taxon>Chitinibacter</taxon>
    </lineage>
</organism>
<gene>
    <name evidence="1" type="ORF">HQ393_13080</name>
</gene>
<proteinExistence type="predicted"/>
<dbReference type="AlphaFoldDB" id="A0A7H9BLE6"/>
<keyword evidence="2" id="KW-1185">Reference proteome</keyword>